<dbReference type="EMBL" id="BAIQ01000033">
    <property type="protein sequence ID" value="GAE16354.1"/>
    <property type="molecule type" value="Genomic_DNA"/>
</dbReference>
<dbReference type="AlphaFoldDB" id="W4PAZ8"/>
<dbReference type="Gene3D" id="1.25.40.390">
    <property type="match status" value="1"/>
</dbReference>
<sequence length="117" mass="12909">MILLAAITLAACDIERLPSNSMSASKITGDPSTSLGALMNGMYAQLKTWSDPMHRCGEYAGDNMMIRGSSTDAFYEFISFSRTAKNYRLQNFWDYGYKAIAQASNIISMIKEGQGAR</sequence>
<reference evidence="1 2" key="1">
    <citation type="journal article" date="2014" name="Genome Announc.">
        <title>Draft Genome Sequences of Three Strains of Bacteroides pyogenes Isolated from a Cat and Swine.</title>
        <authorList>
            <person name="Sakamoto M."/>
            <person name="Oshima K."/>
            <person name="Suda W."/>
            <person name="Kitamura K."/>
            <person name="Iida T."/>
            <person name="Hattori M."/>
            <person name="Ohkuma M."/>
        </authorList>
    </citation>
    <scope>NUCLEOTIDE SEQUENCE [LARGE SCALE GENOMIC DNA]</scope>
    <source>
        <strain evidence="1 2">JCM 6292</strain>
    </source>
</reference>
<organism evidence="1 2">
    <name type="scientific">Bacteroides pyogenes JCM 6292</name>
    <dbReference type="NCBI Taxonomy" id="1235809"/>
    <lineage>
        <taxon>Bacteria</taxon>
        <taxon>Pseudomonadati</taxon>
        <taxon>Bacteroidota</taxon>
        <taxon>Bacteroidia</taxon>
        <taxon>Bacteroidales</taxon>
        <taxon>Bacteroidaceae</taxon>
        <taxon>Bacteroides</taxon>
    </lineage>
</organism>
<evidence type="ECO:0000313" key="2">
    <source>
        <dbReference type="Proteomes" id="UP000018861"/>
    </source>
</evidence>
<gene>
    <name evidence="1" type="ORF">JCM6292_2769</name>
</gene>
<proteinExistence type="predicted"/>
<dbReference type="SUPFAM" id="SSF48452">
    <property type="entry name" value="TPR-like"/>
    <property type="match status" value="1"/>
</dbReference>
<evidence type="ECO:0000313" key="1">
    <source>
        <dbReference type="EMBL" id="GAE16354.1"/>
    </source>
</evidence>
<protein>
    <submittedName>
        <fullName evidence="1">Putative outer membrane protein</fullName>
    </submittedName>
</protein>
<comment type="caution">
    <text evidence="1">The sequence shown here is derived from an EMBL/GenBank/DDBJ whole genome shotgun (WGS) entry which is preliminary data.</text>
</comment>
<accession>W4PAZ8</accession>
<dbReference type="Proteomes" id="UP000018861">
    <property type="component" value="Unassembled WGS sequence"/>
</dbReference>
<dbReference type="InterPro" id="IPR011990">
    <property type="entry name" value="TPR-like_helical_dom_sf"/>
</dbReference>
<name>W4PAZ8_9BACE</name>